<dbReference type="EMBL" id="JBHSDT010000004">
    <property type="protein sequence ID" value="MFC4402605.1"/>
    <property type="molecule type" value="Genomic_DNA"/>
</dbReference>
<sequence>METIIFDVDDTLYDQLLPFKNAVKDKIDDSFSNEEITLLYLKCRKYSDEVFEKHMSGEITASQLQTYRIIMACRDFGIELSENEALAFQEAYLSEQKQISLINEIETLFNKLHDSGKQLAVLTNGEHGHQMMKVKQLGIEKWVPIDRIFVSGSIGYSKPDLNVFRHIENKLELSKENIIYIGDSFENDVVGAKTAGWQAIWFNHRRRTVNHTKWQADHVVNNPKDLLAIFQ</sequence>
<comment type="caution">
    <text evidence="5">The sequence shown here is derived from an EMBL/GenBank/DDBJ whole genome shotgun (WGS) entry which is preliminary data.</text>
</comment>
<keyword evidence="3 5" id="KW-0378">Hydrolase</keyword>
<evidence type="ECO:0000256" key="2">
    <source>
        <dbReference type="ARBA" id="ARBA00022723"/>
    </source>
</evidence>
<dbReference type="InterPro" id="IPR023198">
    <property type="entry name" value="PGP-like_dom2"/>
</dbReference>
<dbReference type="GO" id="GO:0016787">
    <property type="term" value="F:hydrolase activity"/>
    <property type="evidence" value="ECO:0007669"/>
    <property type="project" value="UniProtKB-KW"/>
</dbReference>
<dbReference type="EC" id="3.1.3.-" evidence="5"/>
<dbReference type="InterPro" id="IPR006549">
    <property type="entry name" value="HAD-SF_hydro_IIIA"/>
</dbReference>
<keyword evidence="6" id="KW-1185">Reference proteome</keyword>
<evidence type="ECO:0000256" key="1">
    <source>
        <dbReference type="ARBA" id="ARBA00001946"/>
    </source>
</evidence>
<evidence type="ECO:0000313" key="6">
    <source>
        <dbReference type="Proteomes" id="UP001595882"/>
    </source>
</evidence>
<dbReference type="Proteomes" id="UP001595882">
    <property type="component" value="Unassembled WGS sequence"/>
</dbReference>
<reference evidence="6" key="1">
    <citation type="journal article" date="2019" name="Int. J. Syst. Evol. Microbiol.">
        <title>The Global Catalogue of Microorganisms (GCM) 10K type strain sequencing project: providing services to taxonomists for standard genome sequencing and annotation.</title>
        <authorList>
            <consortium name="The Broad Institute Genomics Platform"/>
            <consortium name="The Broad Institute Genome Sequencing Center for Infectious Disease"/>
            <person name="Wu L."/>
            <person name="Ma J."/>
        </authorList>
    </citation>
    <scope>NUCLEOTIDE SEQUENCE [LARGE SCALE GENOMIC DNA]</scope>
    <source>
        <strain evidence="6">CCUG 37865</strain>
    </source>
</reference>
<dbReference type="Gene3D" id="1.10.150.240">
    <property type="entry name" value="Putative phosphatase, domain 2"/>
    <property type="match status" value="1"/>
</dbReference>
<dbReference type="SFLD" id="SFLDS00003">
    <property type="entry name" value="Haloacid_Dehalogenase"/>
    <property type="match status" value="1"/>
</dbReference>
<dbReference type="SUPFAM" id="SSF56784">
    <property type="entry name" value="HAD-like"/>
    <property type="match status" value="1"/>
</dbReference>
<keyword evidence="2" id="KW-0479">Metal-binding</keyword>
<organism evidence="5 6">
    <name type="scientific">Gracilibacillus xinjiangensis</name>
    <dbReference type="NCBI Taxonomy" id="1193282"/>
    <lineage>
        <taxon>Bacteria</taxon>
        <taxon>Bacillati</taxon>
        <taxon>Bacillota</taxon>
        <taxon>Bacilli</taxon>
        <taxon>Bacillales</taxon>
        <taxon>Bacillaceae</taxon>
        <taxon>Gracilibacillus</taxon>
    </lineage>
</organism>
<dbReference type="PANTHER" id="PTHR46470:SF2">
    <property type="entry name" value="GLYCERALDEHYDE 3-PHOSPHATE PHOSPHATASE"/>
    <property type="match status" value="1"/>
</dbReference>
<dbReference type="Pfam" id="PF00702">
    <property type="entry name" value="Hydrolase"/>
    <property type="match status" value="1"/>
</dbReference>
<evidence type="ECO:0000256" key="4">
    <source>
        <dbReference type="ARBA" id="ARBA00022842"/>
    </source>
</evidence>
<gene>
    <name evidence="5" type="ORF">ACFOY7_05925</name>
</gene>
<evidence type="ECO:0000313" key="5">
    <source>
        <dbReference type="EMBL" id="MFC4402605.1"/>
    </source>
</evidence>
<comment type="cofactor">
    <cofactor evidence="1">
        <name>Mg(2+)</name>
        <dbReference type="ChEBI" id="CHEBI:18420"/>
    </cofactor>
</comment>
<dbReference type="InterPro" id="IPR051400">
    <property type="entry name" value="HAD-like_hydrolase"/>
</dbReference>
<proteinExistence type="predicted"/>
<dbReference type="InterPro" id="IPR036412">
    <property type="entry name" value="HAD-like_sf"/>
</dbReference>
<protein>
    <submittedName>
        <fullName evidence="5">HAD family hydrolase</fullName>
        <ecNumber evidence="5">3.1.3.-</ecNumber>
    </submittedName>
</protein>
<dbReference type="SFLD" id="SFLDG01129">
    <property type="entry name" value="C1.5:_HAD__Beta-PGM__Phosphata"/>
    <property type="match status" value="1"/>
</dbReference>
<dbReference type="InterPro" id="IPR023214">
    <property type="entry name" value="HAD_sf"/>
</dbReference>
<keyword evidence="4" id="KW-0460">Magnesium</keyword>
<name>A0ABV8WRZ1_9BACI</name>
<dbReference type="InterPro" id="IPR006439">
    <property type="entry name" value="HAD-SF_hydro_IA"/>
</dbReference>
<accession>A0ABV8WRZ1</accession>
<dbReference type="RefSeq" id="WP_390250351.1">
    <property type="nucleotide sequence ID" value="NZ_JBHSDT010000004.1"/>
</dbReference>
<dbReference type="PRINTS" id="PR00413">
    <property type="entry name" value="HADHALOGNASE"/>
</dbReference>
<dbReference type="NCBIfam" id="TIGR01662">
    <property type="entry name" value="HAD-SF-IIIA"/>
    <property type="match status" value="1"/>
</dbReference>
<dbReference type="PANTHER" id="PTHR46470">
    <property type="entry name" value="N-ACYLNEURAMINATE-9-PHOSPHATASE"/>
    <property type="match status" value="1"/>
</dbReference>
<evidence type="ECO:0000256" key="3">
    <source>
        <dbReference type="ARBA" id="ARBA00022801"/>
    </source>
</evidence>
<dbReference type="Gene3D" id="3.40.50.1000">
    <property type="entry name" value="HAD superfamily/HAD-like"/>
    <property type="match status" value="1"/>
</dbReference>
<dbReference type="NCBIfam" id="TIGR01549">
    <property type="entry name" value="HAD-SF-IA-v1"/>
    <property type="match status" value="1"/>
</dbReference>